<name>A0AAV2HI14_LYMST</name>
<dbReference type="Proteomes" id="UP001497497">
    <property type="component" value="Unassembled WGS sequence"/>
</dbReference>
<dbReference type="PROSITE" id="PS50017">
    <property type="entry name" value="DEATH_DOMAIN"/>
    <property type="match status" value="1"/>
</dbReference>
<feature type="coiled-coil region" evidence="1">
    <location>
        <begin position="364"/>
        <end position="450"/>
    </location>
</feature>
<reference evidence="3 4" key="1">
    <citation type="submission" date="2024-04" db="EMBL/GenBank/DDBJ databases">
        <authorList>
            <consortium name="Genoscope - CEA"/>
            <person name="William W."/>
        </authorList>
    </citation>
    <scope>NUCLEOTIDE SEQUENCE [LARGE SCALE GENOMIC DNA]</scope>
</reference>
<evidence type="ECO:0000256" key="1">
    <source>
        <dbReference type="SAM" id="Coils"/>
    </source>
</evidence>
<dbReference type="GO" id="GO:0007165">
    <property type="term" value="P:signal transduction"/>
    <property type="evidence" value="ECO:0007669"/>
    <property type="project" value="InterPro"/>
</dbReference>
<keyword evidence="1" id="KW-0175">Coiled coil</keyword>
<keyword evidence="4" id="KW-1185">Reference proteome</keyword>
<dbReference type="AlphaFoldDB" id="A0AAV2HI14"/>
<evidence type="ECO:0000313" key="4">
    <source>
        <dbReference type="Proteomes" id="UP001497497"/>
    </source>
</evidence>
<gene>
    <name evidence="3" type="ORF">GSLYS_00007634001</name>
</gene>
<dbReference type="Gene3D" id="1.10.533.10">
    <property type="entry name" value="Death Domain, Fas"/>
    <property type="match status" value="1"/>
</dbReference>
<organism evidence="3 4">
    <name type="scientific">Lymnaea stagnalis</name>
    <name type="common">Great pond snail</name>
    <name type="synonym">Helix stagnalis</name>
    <dbReference type="NCBI Taxonomy" id="6523"/>
    <lineage>
        <taxon>Eukaryota</taxon>
        <taxon>Metazoa</taxon>
        <taxon>Spiralia</taxon>
        <taxon>Lophotrochozoa</taxon>
        <taxon>Mollusca</taxon>
        <taxon>Gastropoda</taxon>
        <taxon>Heterobranchia</taxon>
        <taxon>Euthyneura</taxon>
        <taxon>Panpulmonata</taxon>
        <taxon>Hygrophila</taxon>
        <taxon>Lymnaeoidea</taxon>
        <taxon>Lymnaeidae</taxon>
        <taxon>Lymnaea</taxon>
    </lineage>
</organism>
<sequence>MFESSNTLTPTHKNLTRVCELREPMAPPTSLHFFRKRQTFDALASERPQCLQSVYSIVKEVVSSIETRVRNLEASYYEPIGTVEADVKQWQIPLQLVLRPARYSGLVSMQQLSEIAERHADTTDSLKVDDGSLTLVQSLVNKALKAIREGFSESIFFVQKLLEYMKKYCVSFSPHEGDVYLDTATNYEKQRRDLEKTIRMNIESITQTADKFESDSLTIHHFNPAIKEMAERLRIEHSPIALAFTAACKSMRSACRGLVMWVDADSVYPEYLHYDIVELEEKKEIQTRIHRDAQLKANVTEFNAKVLKKCVRECEEEMKRLKPKEIALQEEEKNLRAASKDVLEDLTIKEYRKMEMKLTGSIGDRESQERLELLQSEILELRSRKPAIERRIADLEKQQAWISSREAHREQKEKELERASQELRNCRRHARKAEVELQRVEACLAKLKEIHLIKTSSETLKKIFHNMPVYSRLTNTSKNKKDRLQTLCGLVASELDGDWTRLYRCLPFYPRRGDETVSADIDDITGRFLRNTKEQAQQALSRWRRMHTRACVGDLKEALVAIKRKDILEKFEQHGKKAALRRERTMSPKVHRVVHFPKLSTVGMKRKQNTYLQF</sequence>
<feature type="domain" description="Death" evidence="2">
    <location>
        <begin position="498"/>
        <end position="575"/>
    </location>
</feature>
<dbReference type="SMART" id="SM00005">
    <property type="entry name" value="DEATH"/>
    <property type="match status" value="1"/>
</dbReference>
<protein>
    <recommendedName>
        <fullName evidence="2">Death domain-containing protein</fullName>
    </recommendedName>
</protein>
<proteinExistence type="predicted"/>
<evidence type="ECO:0000313" key="3">
    <source>
        <dbReference type="EMBL" id="CAL1533674.1"/>
    </source>
</evidence>
<comment type="caution">
    <text evidence="3">The sequence shown here is derived from an EMBL/GenBank/DDBJ whole genome shotgun (WGS) entry which is preliminary data.</text>
</comment>
<evidence type="ECO:0000259" key="2">
    <source>
        <dbReference type="PROSITE" id="PS50017"/>
    </source>
</evidence>
<accession>A0AAV2HI14</accession>
<dbReference type="Pfam" id="PF00531">
    <property type="entry name" value="Death"/>
    <property type="match status" value="1"/>
</dbReference>
<dbReference type="SUPFAM" id="SSF47986">
    <property type="entry name" value="DEATH domain"/>
    <property type="match status" value="1"/>
</dbReference>
<dbReference type="CDD" id="cd01670">
    <property type="entry name" value="Death"/>
    <property type="match status" value="1"/>
</dbReference>
<dbReference type="InterPro" id="IPR011029">
    <property type="entry name" value="DEATH-like_dom_sf"/>
</dbReference>
<dbReference type="InterPro" id="IPR000488">
    <property type="entry name" value="Death_dom"/>
</dbReference>
<dbReference type="EMBL" id="CAXITT010000149">
    <property type="protein sequence ID" value="CAL1533674.1"/>
    <property type="molecule type" value="Genomic_DNA"/>
</dbReference>